<dbReference type="EC" id="2.3.2.29" evidence="4"/>
<dbReference type="HAMAP" id="MF_00689">
    <property type="entry name" value="Bpt"/>
    <property type="match status" value="1"/>
</dbReference>
<sequence length="251" mass="28614">MSHPDDSELPFSLLQFYQTAGYPCSYLPDRPARSLVAAPPYLIDTPIYSHLVRRGFRRSGLFTYRPDCDACQACVPVRIPVAEFVANRSQLRCRKRNAHLCASEQPLIENEAHFALYQHYQSTRHPGGGMDVGDHEQYADFLLRSHVETRLIEFREPDAAATLRMVSLIDVLDDGLSSVYTFFDPDLPGAGFGSYGILWQIDQCLANDLPYLYLGYWIADCRKMAYKADYRPIEGLINGRWRRLEIGTPPD</sequence>
<dbReference type="STRING" id="83767.SAMN05660652_01639"/>
<comment type="similarity">
    <text evidence="4">Belongs to the R-transferase family. Bpt subfamily.</text>
</comment>
<dbReference type="PANTHER" id="PTHR21367">
    <property type="entry name" value="ARGININE-TRNA-PROTEIN TRANSFERASE 1"/>
    <property type="match status" value="1"/>
</dbReference>
<feature type="domain" description="N-end aminoacyl transferase N-terminal" evidence="5">
    <location>
        <begin position="22"/>
        <end position="90"/>
    </location>
</feature>
<evidence type="ECO:0000259" key="5">
    <source>
        <dbReference type="Pfam" id="PF04376"/>
    </source>
</evidence>
<dbReference type="InterPro" id="IPR007471">
    <property type="entry name" value="N-end_Aminoacyl_Trfase_N"/>
</dbReference>
<evidence type="ECO:0000313" key="8">
    <source>
        <dbReference type="Proteomes" id="UP000198607"/>
    </source>
</evidence>
<dbReference type="GO" id="GO:0005737">
    <property type="term" value="C:cytoplasm"/>
    <property type="evidence" value="ECO:0007669"/>
    <property type="project" value="UniProtKB-SubCell"/>
</dbReference>
<dbReference type="GO" id="GO:0071596">
    <property type="term" value="P:ubiquitin-dependent protein catabolic process via the N-end rule pathway"/>
    <property type="evidence" value="ECO:0007669"/>
    <property type="project" value="InterPro"/>
</dbReference>
<dbReference type="GO" id="GO:0008914">
    <property type="term" value="F:leucyl-tRNA--protein transferase activity"/>
    <property type="evidence" value="ECO:0007669"/>
    <property type="project" value="UniProtKB-UniRule"/>
</dbReference>
<dbReference type="PIRSF" id="PIRSF037208">
    <property type="entry name" value="ATE_pro_prd"/>
    <property type="match status" value="1"/>
</dbReference>
<evidence type="ECO:0000313" key="7">
    <source>
        <dbReference type="EMBL" id="SDH38704.1"/>
    </source>
</evidence>
<dbReference type="InterPro" id="IPR007472">
    <property type="entry name" value="N-end_Aminoacyl_Trfase_C"/>
</dbReference>
<keyword evidence="8" id="KW-1185">Reference proteome</keyword>
<protein>
    <recommendedName>
        <fullName evidence="4">Aspartate/glutamate leucyltransferase</fullName>
        <ecNumber evidence="4">2.3.2.29</ecNumber>
    </recommendedName>
</protein>
<comment type="catalytic activity">
    <reaction evidence="4">
        <text>N-terminal L-glutamyl-[protein] + L-leucyl-tRNA(Leu) = N-terminal L-leucyl-L-glutamyl-[protein] + tRNA(Leu) + H(+)</text>
        <dbReference type="Rhea" id="RHEA:50412"/>
        <dbReference type="Rhea" id="RHEA-COMP:9613"/>
        <dbReference type="Rhea" id="RHEA-COMP:9622"/>
        <dbReference type="Rhea" id="RHEA-COMP:12664"/>
        <dbReference type="Rhea" id="RHEA-COMP:12668"/>
        <dbReference type="ChEBI" id="CHEBI:15378"/>
        <dbReference type="ChEBI" id="CHEBI:64721"/>
        <dbReference type="ChEBI" id="CHEBI:78442"/>
        <dbReference type="ChEBI" id="CHEBI:78494"/>
        <dbReference type="ChEBI" id="CHEBI:133041"/>
        <dbReference type="EC" id="2.3.2.29"/>
    </reaction>
</comment>
<keyword evidence="1 4" id="KW-0963">Cytoplasm</keyword>
<dbReference type="Proteomes" id="UP000198607">
    <property type="component" value="Unassembled WGS sequence"/>
</dbReference>
<keyword evidence="2 4" id="KW-0808">Transferase</keyword>
<dbReference type="Pfam" id="PF04377">
    <property type="entry name" value="ATE_C"/>
    <property type="match status" value="1"/>
</dbReference>
<dbReference type="GO" id="GO:0004057">
    <property type="term" value="F:arginyl-tRNA--protein transferase activity"/>
    <property type="evidence" value="ECO:0007669"/>
    <property type="project" value="InterPro"/>
</dbReference>
<name>A0A1G8C001_9RHOO</name>
<dbReference type="RefSeq" id="WP_091936403.1">
    <property type="nucleotide sequence ID" value="NZ_FNCY01000005.1"/>
</dbReference>
<dbReference type="OrthoDB" id="9782022at2"/>
<proteinExistence type="inferred from homology"/>
<dbReference type="Pfam" id="PF04376">
    <property type="entry name" value="ATE_N"/>
    <property type="match status" value="1"/>
</dbReference>
<dbReference type="PANTHER" id="PTHR21367:SF1">
    <property type="entry name" value="ARGINYL-TRNA--PROTEIN TRANSFERASE 1"/>
    <property type="match status" value="1"/>
</dbReference>
<dbReference type="InterPro" id="IPR017138">
    <property type="entry name" value="Asp_Glu_LeuTrfase"/>
</dbReference>
<organism evidence="7 8">
    <name type="scientific">Propionivibrio dicarboxylicus</name>
    <dbReference type="NCBI Taxonomy" id="83767"/>
    <lineage>
        <taxon>Bacteria</taxon>
        <taxon>Pseudomonadati</taxon>
        <taxon>Pseudomonadota</taxon>
        <taxon>Betaproteobacteria</taxon>
        <taxon>Rhodocyclales</taxon>
        <taxon>Rhodocyclaceae</taxon>
        <taxon>Propionivibrio</taxon>
    </lineage>
</organism>
<comment type="subcellular location">
    <subcellularLocation>
        <location evidence="4">Cytoplasm</location>
    </subcellularLocation>
</comment>
<evidence type="ECO:0000259" key="6">
    <source>
        <dbReference type="Pfam" id="PF04377"/>
    </source>
</evidence>
<evidence type="ECO:0000256" key="4">
    <source>
        <dbReference type="HAMAP-Rule" id="MF_00689"/>
    </source>
</evidence>
<dbReference type="EMBL" id="FNCY01000005">
    <property type="protein sequence ID" value="SDH38704.1"/>
    <property type="molecule type" value="Genomic_DNA"/>
</dbReference>
<evidence type="ECO:0000256" key="2">
    <source>
        <dbReference type="ARBA" id="ARBA00022679"/>
    </source>
</evidence>
<dbReference type="NCBIfam" id="NF002346">
    <property type="entry name" value="PRK01305.2-3"/>
    <property type="match status" value="1"/>
</dbReference>
<dbReference type="AlphaFoldDB" id="A0A1G8C001"/>
<feature type="domain" description="N-end rule aminoacyl transferase C-terminal" evidence="6">
    <location>
        <begin position="113"/>
        <end position="236"/>
    </location>
</feature>
<evidence type="ECO:0000256" key="1">
    <source>
        <dbReference type="ARBA" id="ARBA00022490"/>
    </source>
</evidence>
<dbReference type="SUPFAM" id="SSF55729">
    <property type="entry name" value="Acyl-CoA N-acyltransferases (Nat)"/>
    <property type="match status" value="1"/>
</dbReference>
<accession>A0A1G8C001</accession>
<dbReference type="NCBIfam" id="NF002342">
    <property type="entry name" value="PRK01305.1-3"/>
    <property type="match status" value="1"/>
</dbReference>
<gene>
    <name evidence="4" type="primary">bpt</name>
    <name evidence="7" type="ORF">SAMN05660652_01639</name>
</gene>
<evidence type="ECO:0000256" key="3">
    <source>
        <dbReference type="ARBA" id="ARBA00023315"/>
    </source>
</evidence>
<comment type="function">
    <text evidence="4">Functions in the N-end rule pathway of protein degradation where it conjugates Leu from its aminoacyl-tRNA to the N-termini of proteins containing an N-terminal aspartate or glutamate.</text>
</comment>
<keyword evidence="3 4" id="KW-0012">Acyltransferase</keyword>
<comment type="catalytic activity">
    <reaction evidence="4">
        <text>N-terminal L-aspartyl-[protein] + L-leucyl-tRNA(Leu) = N-terminal L-leucyl-L-aspartyl-[protein] + tRNA(Leu) + H(+)</text>
        <dbReference type="Rhea" id="RHEA:50420"/>
        <dbReference type="Rhea" id="RHEA-COMP:9613"/>
        <dbReference type="Rhea" id="RHEA-COMP:9622"/>
        <dbReference type="Rhea" id="RHEA-COMP:12669"/>
        <dbReference type="Rhea" id="RHEA-COMP:12674"/>
        <dbReference type="ChEBI" id="CHEBI:15378"/>
        <dbReference type="ChEBI" id="CHEBI:64720"/>
        <dbReference type="ChEBI" id="CHEBI:78442"/>
        <dbReference type="ChEBI" id="CHEBI:78494"/>
        <dbReference type="ChEBI" id="CHEBI:133042"/>
        <dbReference type="EC" id="2.3.2.29"/>
    </reaction>
</comment>
<dbReference type="NCBIfam" id="NF002341">
    <property type="entry name" value="PRK01305.1-1"/>
    <property type="match status" value="1"/>
</dbReference>
<dbReference type="InterPro" id="IPR030700">
    <property type="entry name" value="N-end_Aminoacyl_Trfase"/>
</dbReference>
<reference evidence="7 8" key="1">
    <citation type="submission" date="2016-10" db="EMBL/GenBank/DDBJ databases">
        <authorList>
            <person name="de Groot N.N."/>
        </authorList>
    </citation>
    <scope>NUCLEOTIDE SEQUENCE [LARGE SCALE GENOMIC DNA]</scope>
    <source>
        <strain evidence="7 8">DSM 5885</strain>
    </source>
</reference>
<dbReference type="InterPro" id="IPR016181">
    <property type="entry name" value="Acyl_CoA_acyltransferase"/>
</dbReference>